<dbReference type="PROSITE" id="PS50879">
    <property type="entry name" value="RNASE_H_1"/>
    <property type="match status" value="1"/>
</dbReference>
<keyword evidence="2" id="KW-0548">Nucleotidyltransferase</keyword>
<dbReference type="InterPro" id="IPR036397">
    <property type="entry name" value="RNaseH_sf"/>
</dbReference>
<evidence type="ECO:0000256" key="6">
    <source>
        <dbReference type="ARBA" id="ARBA00022918"/>
    </source>
</evidence>
<evidence type="ECO:0000256" key="5">
    <source>
        <dbReference type="ARBA" id="ARBA00022801"/>
    </source>
</evidence>
<evidence type="ECO:0000313" key="8">
    <source>
        <dbReference type="EMBL" id="NXD74208.1"/>
    </source>
</evidence>
<sequence length="109" mass="12579">QSQEFEELLSRSEKPVEGITVFTDAGRKSRRGAVTWQEEGQWFHHILPGENNDSLQTLELKAVVWVFQKWYNQPINVVSDSLYVVGVTQCLERAMVKQIKNKLLHALLL</sequence>
<feature type="non-terminal residue" evidence="8">
    <location>
        <position position="1"/>
    </location>
</feature>
<evidence type="ECO:0000313" key="9">
    <source>
        <dbReference type="Proteomes" id="UP000637704"/>
    </source>
</evidence>
<dbReference type="EMBL" id="WBNI01004543">
    <property type="protein sequence ID" value="NXD74208.1"/>
    <property type="molecule type" value="Genomic_DNA"/>
</dbReference>
<dbReference type="Proteomes" id="UP000637704">
    <property type="component" value="Unassembled WGS sequence"/>
</dbReference>
<evidence type="ECO:0000256" key="1">
    <source>
        <dbReference type="ARBA" id="ARBA00022679"/>
    </source>
</evidence>
<dbReference type="GO" id="GO:0003964">
    <property type="term" value="F:RNA-directed DNA polymerase activity"/>
    <property type="evidence" value="ECO:0007669"/>
    <property type="project" value="UniProtKB-KW"/>
</dbReference>
<keyword evidence="3" id="KW-0540">Nuclease</keyword>
<accession>A0A851Y777</accession>
<dbReference type="InterPro" id="IPR012337">
    <property type="entry name" value="RNaseH-like_sf"/>
</dbReference>
<feature type="non-terminal residue" evidence="8">
    <location>
        <position position="109"/>
    </location>
</feature>
<keyword evidence="1" id="KW-0808">Transferase</keyword>
<dbReference type="AlphaFoldDB" id="A0A851Y777"/>
<name>A0A851Y777_EOLRO</name>
<reference evidence="8" key="1">
    <citation type="submission" date="2019-09" db="EMBL/GenBank/DDBJ databases">
        <title>Bird 10,000 Genomes (B10K) Project - Family phase.</title>
        <authorList>
            <person name="Zhang G."/>
        </authorList>
    </citation>
    <scope>NUCLEOTIDE SEQUENCE</scope>
    <source>
        <strain evidence="8">B10K-DU-025-06</strain>
        <tissue evidence="8">Mixed tissue sample</tissue>
    </source>
</reference>
<dbReference type="SUPFAM" id="SSF53098">
    <property type="entry name" value="Ribonuclease H-like"/>
    <property type="match status" value="1"/>
</dbReference>
<dbReference type="Pfam" id="PF00075">
    <property type="entry name" value="RNase_H"/>
    <property type="match status" value="1"/>
</dbReference>
<dbReference type="GO" id="GO:0035613">
    <property type="term" value="F:RNA stem-loop binding"/>
    <property type="evidence" value="ECO:0007669"/>
    <property type="project" value="TreeGrafter"/>
</dbReference>
<keyword evidence="9" id="KW-1185">Reference proteome</keyword>
<dbReference type="PANTHER" id="PTHR41694">
    <property type="entry name" value="ENDOGENOUS RETROVIRUS GROUP K MEMBER POL PROTEIN"/>
    <property type="match status" value="1"/>
</dbReference>
<comment type="caution">
    <text evidence="8">The sequence shown here is derived from an EMBL/GenBank/DDBJ whole genome shotgun (WGS) entry which is preliminary data.</text>
</comment>
<evidence type="ECO:0000256" key="4">
    <source>
        <dbReference type="ARBA" id="ARBA00022759"/>
    </source>
</evidence>
<organism evidence="8 9">
    <name type="scientific">Eolophus roseicapilla</name>
    <name type="common">Galah cockatoo</name>
    <name type="synonym">Cacatua roseicapilla</name>
    <dbReference type="NCBI Taxonomy" id="176039"/>
    <lineage>
        <taxon>Eukaryota</taxon>
        <taxon>Metazoa</taxon>
        <taxon>Chordata</taxon>
        <taxon>Craniata</taxon>
        <taxon>Vertebrata</taxon>
        <taxon>Euteleostomi</taxon>
        <taxon>Archelosauria</taxon>
        <taxon>Archosauria</taxon>
        <taxon>Dinosauria</taxon>
        <taxon>Saurischia</taxon>
        <taxon>Theropoda</taxon>
        <taxon>Coelurosauria</taxon>
        <taxon>Aves</taxon>
        <taxon>Neognathae</taxon>
        <taxon>Neoaves</taxon>
        <taxon>Telluraves</taxon>
        <taxon>Australaves</taxon>
        <taxon>Psittaciformes</taxon>
        <taxon>Cacatuidae</taxon>
        <taxon>Eolophus</taxon>
    </lineage>
</organism>
<proteinExistence type="predicted"/>
<feature type="domain" description="RNase H type-1" evidence="7">
    <location>
        <begin position="15"/>
        <end position="109"/>
    </location>
</feature>
<evidence type="ECO:0000256" key="2">
    <source>
        <dbReference type="ARBA" id="ARBA00022695"/>
    </source>
</evidence>
<dbReference type="InterPro" id="IPR002156">
    <property type="entry name" value="RNaseH_domain"/>
</dbReference>
<protein>
    <submittedName>
        <fullName evidence="8">POK8 protein</fullName>
    </submittedName>
</protein>
<dbReference type="PANTHER" id="PTHR41694:SF3">
    <property type="entry name" value="RNA-DIRECTED DNA POLYMERASE-RELATED"/>
    <property type="match status" value="1"/>
</dbReference>
<evidence type="ECO:0000256" key="3">
    <source>
        <dbReference type="ARBA" id="ARBA00022722"/>
    </source>
</evidence>
<keyword evidence="6" id="KW-0695">RNA-directed DNA polymerase</keyword>
<dbReference type="GO" id="GO:0004523">
    <property type="term" value="F:RNA-DNA hybrid ribonuclease activity"/>
    <property type="evidence" value="ECO:0007669"/>
    <property type="project" value="InterPro"/>
</dbReference>
<keyword evidence="4" id="KW-0255">Endonuclease</keyword>
<keyword evidence="5" id="KW-0378">Hydrolase</keyword>
<evidence type="ECO:0000259" key="7">
    <source>
        <dbReference type="PROSITE" id="PS50879"/>
    </source>
</evidence>
<gene>
    <name evidence="8" type="primary">Ervk8</name>
    <name evidence="8" type="ORF">EOLROS_R14810</name>
</gene>
<dbReference type="Gene3D" id="3.30.420.10">
    <property type="entry name" value="Ribonuclease H-like superfamily/Ribonuclease H"/>
    <property type="match status" value="1"/>
</dbReference>